<name>A0ABD3ULT4_9LAMI</name>
<dbReference type="EMBL" id="JBJXBP010000001">
    <property type="protein sequence ID" value="KAL3850355.1"/>
    <property type="molecule type" value="Genomic_DNA"/>
</dbReference>
<comment type="caution">
    <text evidence="1">The sequence shown here is derived from an EMBL/GenBank/DDBJ whole genome shotgun (WGS) entry which is preliminary data.</text>
</comment>
<reference evidence="1 2" key="1">
    <citation type="submission" date="2024-12" db="EMBL/GenBank/DDBJ databases">
        <title>The unique morphological basis and parallel evolutionary history of personate flowers in Penstemon.</title>
        <authorList>
            <person name="Depatie T.H."/>
            <person name="Wessinger C.A."/>
        </authorList>
    </citation>
    <scope>NUCLEOTIDE SEQUENCE [LARGE SCALE GENOMIC DNA]</scope>
    <source>
        <strain evidence="1">WTNN_2</strain>
        <tissue evidence="1">Leaf</tissue>
    </source>
</reference>
<organism evidence="1 2">
    <name type="scientific">Penstemon smallii</name>
    <dbReference type="NCBI Taxonomy" id="265156"/>
    <lineage>
        <taxon>Eukaryota</taxon>
        <taxon>Viridiplantae</taxon>
        <taxon>Streptophyta</taxon>
        <taxon>Embryophyta</taxon>
        <taxon>Tracheophyta</taxon>
        <taxon>Spermatophyta</taxon>
        <taxon>Magnoliopsida</taxon>
        <taxon>eudicotyledons</taxon>
        <taxon>Gunneridae</taxon>
        <taxon>Pentapetalae</taxon>
        <taxon>asterids</taxon>
        <taxon>lamiids</taxon>
        <taxon>Lamiales</taxon>
        <taxon>Plantaginaceae</taxon>
        <taxon>Cheloneae</taxon>
        <taxon>Penstemon</taxon>
    </lineage>
</organism>
<accession>A0ABD3ULT4</accession>
<dbReference type="Pfam" id="PF03004">
    <property type="entry name" value="Transposase_24"/>
    <property type="match status" value="1"/>
</dbReference>
<proteinExistence type="predicted"/>
<keyword evidence="2" id="KW-1185">Reference proteome</keyword>
<sequence>MGVNGYNAVTNTWKSAEWIAKSIRNKANRASDCDGRGYPINLGGSKSRATYSKEFKKKYERDPRLDEIFEVMNSRKLENGEREWGCGRSENAYNDYMERIASEVETDDGEDPRPPPKEVQMQVWTQVQGVSKKGTVYGLNSNRK</sequence>
<dbReference type="AlphaFoldDB" id="A0ABD3ULT4"/>
<evidence type="ECO:0000313" key="2">
    <source>
        <dbReference type="Proteomes" id="UP001634393"/>
    </source>
</evidence>
<evidence type="ECO:0000313" key="1">
    <source>
        <dbReference type="EMBL" id="KAL3850355.1"/>
    </source>
</evidence>
<gene>
    <name evidence="1" type="ORF">ACJIZ3_012237</name>
</gene>
<dbReference type="Proteomes" id="UP001634393">
    <property type="component" value="Unassembled WGS sequence"/>
</dbReference>
<protein>
    <submittedName>
        <fullName evidence="1">Uncharacterized protein</fullName>
    </submittedName>
</protein>
<dbReference type="InterPro" id="IPR004252">
    <property type="entry name" value="Probable_transposase_24"/>
</dbReference>